<name>A0A9I9DVK1_CUCME</name>
<organism evidence="2">
    <name type="scientific">Cucumis melo</name>
    <name type="common">Muskmelon</name>
    <dbReference type="NCBI Taxonomy" id="3656"/>
    <lineage>
        <taxon>Eukaryota</taxon>
        <taxon>Viridiplantae</taxon>
        <taxon>Streptophyta</taxon>
        <taxon>Embryophyta</taxon>
        <taxon>Tracheophyta</taxon>
        <taxon>Spermatophyta</taxon>
        <taxon>Magnoliopsida</taxon>
        <taxon>eudicotyledons</taxon>
        <taxon>Gunneridae</taxon>
        <taxon>Pentapetalae</taxon>
        <taxon>rosids</taxon>
        <taxon>fabids</taxon>
        <taxon>Cucurbitales</taxon>
        <taxon>Cucurbitaceae</taxon>
        <taxon>Benincaseae</taxon>
        <taxon>Cucumis</taxon>
    </lineage>
</organism>
<sequence length="120" mass="13469">WKKILPNRAKALQGERNGWKGKSILSCNDECFEVGESSMHPLNISVKRIPKSNSRKRVCFPSPTNKTYIFNLDSTPTKKLNSKVNVAINLDKSTATPTSNINFSPQRNDLPTEGNSFENM</sequence>
<proteinExistence type="predicted"/>
<dbReference type="Gramene" id="MELO3C023867.2.1">
    <property type="protein sequence ID" value="MELO3C023867.2.1"/>
    <property type="gene ID" value="MELO3C023867.2"/>
</dbReference>
<dbReference type="EnsemblPlants" id="MELO3C023867.2.1">
    <property type="protein sequence ID" value="MELO3C023867.2.1"/>
    <property type="gene ID" value="MELO3C023867.2"/>
</dbReference>
<reference evidence="2" key="1">
    <citation type="submission" date="2023-03" db="UniProtKB">
        <authorList>
            <consortium name="EnsemblPlants"/>
        </authorList>
    </citation>
    <scope>IDENTIFICATION</scope>
</reference>
<feature type="region of interest" description="Disordered" evidence="1">
    <location>
        <begin position="94"/>
        <end position="120"/>
    </location>
</feature>
<evidence type="ECO:0000313" key="2">
    <source>
        <dbReference type="EnsemblPlants" id="MELO3C023867.2.1"/>
    </source>
</evidence>
<accession>A0A9I9DVK1</accession>
<evidence type="ECO:0000256" key="1">
    <source>
        <dbReference type="SAM" id="MobiDB-lite"/>
    </source>
</evidence>
<dbReference type="AlphaFoldDB" id="A0A9I9DVK1"/>
<protein>
    <submittedName>
        <fullName evidence="2">Uncharacterized protein</fullName>
    </submittedName>
</protein>